<dbReference type="GO" id="GO:0003700">
    <property type="term" value="F:DNA-binding transcription factor activity"/>
    <property type="evidence" value="ECO:0007669"/>
    <property type="project" value="InterPro"/>
</dbReference>
<dbReference type="InterPro" id="IPR009057">
    <property type="entry name" value="Homeodomain-like_sf"/>
</dbReference>
<sequence>MELELNMEKMKRFMRNFYITTGVRSAVYDSNYRKIIAYPEKNTGICQLMHENEISNMECQKSNMRAFKLCNKAENTIVYKCHVGLNEVITPLKDKDVTIGYVIFGQISNVKDKEYLLQLIEEACAKYNMQDIDLKSEMKNIHVKTTQEILAIAKILEACTYYIIYNDMIRLSKTDFLSKMDHYIEGHISETITVNKICSELGVSKTKLYEIVNDRVKKSIARYIKEKRIDRAKILLRETELSISEIAQMVGIGDYNYFCAVFKKMTGLTAKKYRDRK</sequence>
<dbReference type="Gene3D" id="1.10.10.60">
    <property type="entry name" value="Homeodomain-like"/>
    <property type="match status" value="2"/>
</dbReference>
<name>A0A4U8Q7G0_9FIRM</name>
<evidence type="ECO:0000256" key="1">
    <source>
        <dbReference type="ARBA" id="ARBA00023015"/>
    </source>
</evidence>
<dbReference type="OrthoDB" id="1650670at2"/>
<gene>
    <name evidence="5" type="primary">xylR_2</name>
    <name evidence="5" type="ORF">DSM106044_02288</name>
</gene>
<dbReference type="RefSeq" id="WP_027294352.1">
    <property type="nucleotide sequence ID" value="NZ_CABMJZ010000058.1"/>
</dbReference>
<organism evidence="5 6">
    <name type="scientific">Robinsoniella peoriensis</name>
    <dbReference type="NCBI Taxonomy" id="180332"/>
    <lineage>
        <taxon>Bacteria</taxon>
        <taxon>Bacillati</taxon>
        <taxon>Bacillota</taxon>
        <taxon>Clostridia</taxon>
        <taxon>Lachnospirales</taxon>
        <taxon>Lachnospiraceae</taxon>
        <taxon>Robinsoniella</taxon>
    </lineage>
</organism>
<dbReference type="STRING" id="180332.GCA_000797495_05205"/>
<dbReference type="PANTHER" id="PTHR43280">
    <property type="entry name" value="ARAC-FAMILY TRANSCRIPTIONAL REGULATOR"/>
    <property type="match status" value="1"/>
</dbReference>
<dbReference type="InterPro" id="IPR018771">
    <property type="entry name" value="PocR_dom"/>
</dbReference>
<evidence type="ECO:0000256" key="3">
    <source>
        <dbReference type="ARBA" id="ARBA00023163"/>
    </source>
</evidence>
<evidence type="ECO:0000313" key="6">
    <source>
        <dbReference type="Proteomes" id="UP000306509"/>
    </source>
</evidence>
<dbReference type="GO" id="GO:0043565">
    <property type="term" value="F:sequence-specific DNA binding"/>
    <property type="evidence" value="ECO:0007669"/>
    <property type="project" value="InterPro"/>
</dbReference>
<dbReference type="Proteomes" id="UP000306509">
    <property type="component" value="Unassembled WGS sequence"/>
</dbReference>
<dbReference type="InterPro" id="IPR018060">
    <property type="entry name" value="HTH_AraC"/>
</dbReference>
<proteinExistence type="predicted"/>
<dbReference type="PROSITE" id="PS01124">
    <property type="entry name" value="HTH_ARAC_FAMILY_2"/>
    <property type="match status" value="1"/>
</dbReference>
<evidence type="ECO:0000259" key="4">
    <source>
        <dbReference type="PROSITE" id="PS01124"/>
    </source>
</evidence>
<dbReference type="AlphaFoldDB" id="A0A4U8Q7G0"/>
<keyword evidence="1" id="KW-0805">Transcription regulation</keyword>
<keyword evidence="2" id="KW-0238">DNA-binding</keyword>
<accession>A0A4U8Q7G0</accession>
<dbReference type="EMBL" id="QGQD01000046">
    <property type="protein sequence ID" value="TLD00821.1"/>
    <property type="molecule type" value="Genomic_DNA"/>
</dbReference>
<dbReference type="PROSITE" id="PS00041">
    <property type="entry name" value="HTH_ARAC_FAMILY_1"/>
    <property type="match status" value="1"/>
</dbReference>
<evidence type="ECO:0000313" key="5">
    <source>
        <dbReference type="EMBL" id="TLD00821.1"/>
    </source>
</evidence>
<reference evidence="5 6" key="1">
    <citation type="journal article" date="2019" name="Anaerobe">
        <title>Detection of Robinsoniella peoriensis in multiple bone samples of a trauma patient.</title>
        <authorList>
            <person name="Schrottner P."/>
            <person name="Hartwich K."/>
            <person name="Bunk B."/>
            <person name="Schober I."/>
            <person name="Helbig S."/>
            <person name="Rudolph W.W."/>
            <person name="Gunzer F."/>
        </authorList>
    </citation>
    <scope>NUCLEOTIDE SEQUENCE [LARGE SCALE GENOMIC DNA]</scope>
    <source>
        <strain evidence="5 6">DSM 106044</strain>
    </source>
</reference>
<protein>
    <submittedName>
        <fullName evidence="5">Xylose operon regulatory protein</fullName>
    </submittedName>
</protein>
<comment type="caution">
    <text evidence="5">The sequence shown here is derived from an EMBL/GenBank/DDBJ whole genome shotgun (WGS) entry which is preliminary data.</text>
</comment>
<dbReference type="Pfam" id="PF12833">
    <property type="entry name" value="HTH_18"/>
    <property type="match status" value="1"/>
</dbReference>
<dbReference type="PANTHER" id="PTHR43280:SF10">
    <property type="entry name" value="REGULATORY PROTEIN POCR"/>
    <property type="match status" value="1"/>
</dbReference>
<dbReference type="SUPFAM" id="SSF46689">
    <property type="entry name" value="Homeodomain-like"/>
    <property type="match status" value="1"/>
</dbReference>
<keyword evidence="3" id="KW-0804">Transcription</keyword>
<evidence type="ECO:0000256" key="2">
    <source>
        <dbReference type="ARBA" id="ARBA00023125"/>
    </source>
</evidence>
<feature type="domain" description="HTH araC/xylS-type" evidence="4">
    <location>
        <begin position="178"/>
        <end position="276"/>
    </location>
</feature>
<dbReference type="InterPro" id="IPR018062">
    <property type="entry name" value="HTH_AraC-typ_CS"/>
</dbReference>
<dbReference type="SMART" id="SM00342">
    <property type="entry name" value="HTH_ARAC"/>
    <property type="match status" value="1"/>
</dbReference>
<dbReference type="Pfam" id="PF10114">
    <property type="entry name" value="PocR"/>
    <property type="match status" value="1"/>
</dbReference>
<keyword evidence="6" id="KW-1185">Reference proteome</keyword>